<name>A0A931HZE8_9HYPH</name>
<evidence type="ECO:0000256" key="1">
    <source>
        <dbReference type="SAM" id="SignalP"/>
    </source>
</evidence>
<keyword evidence="3" id="KW-1185">Reference proteome</keyword>
<keyword evidence="1" id="KW-0732">Signal</keyword>
<evidence type="ECO:0008006" key="4">
    <source>
        <dbReference type="Google" id="ProtNLM"/>
    </source>
</evidence>
<feature type="chain" id="PRO_5036943576" description="Ig-like domain-containing protein" evidence="1">
    <location>
        <begin position="31"/>
        <end position="87"/>
    </location>
</feature>
<dbReference type="AlphaFoldDB" id="A0A931HZE8"/>
<proteinExistence type="predicted"/>
<organism evidence="2 3">
    <name type="scientific">Methylobrevis albus</name>
    <dbReference type="NCBI Taxonomy" id="2793297"/>
    <lineage>
        <taxon>Bacteria</taxon>
        <taxon>Pseudomonadati</taxon>
        <taxon>Pseudomonadota</taxon>
        <taxon>Alphaproteobacteria</taxon>
        <taxon>Hyphomicrobiales</taxon>
        <taxon>Pleomorphomonadaceae</taxon>
        <taxon>Methylobrevis</taxon>
    </lineage>
</organism>
<evidence type="ECO:0000313" key="3">
    <source>
        <dbReference type="Proteomes" id="UP000631694"/>
    </source>
</evidence>
<comment type="caution">
    <text evidence="2">The sequence shown here is derived from an EMBL/GenBank/DDBJ whole genome shotgun (WGS) entry which is preliminary data.</text>
</comment>
<sequence length="87" mass="8741">MFRSFGRQAAVAAVTVGAGLVLAGMMPVAAQDPRPAATPDVAAVTIACAPAGCGAAAGQPTVGVRWITVETRVGADTSVLMRTRIFN</sequence>
<feature type="signal peptide" evidence="1">
    <location>
        <begin position="1"/>
        <end position="30"/>
    </location>
</feature>
<accession>A0A931HZE8</accession>
<dbReference type="Proteomes" id="UP000631694">
    <property type="component" value="Unassembled WGS sequence"/>
</dbReference>
<gene>
    <name evidence="2" type="ORF">I5731_03715</name>
</gene>
<evidence type="ECO:0000313" key="2">
    <source>
        <dbReference type="EMBL" id="MBH0236922.1"/>
    </source>
</evidence>
<dbReference type="EMBL" id="JADZLT010000040">
    <property type="protein sequence ID" value="MBH0236922.1"/>
    <property type="molecule type" value="Genomic_DNA"/>
</dbReference>
<reference evidence="2" key="1">
    <citation type="submission" date="2020-12" db="EMBL/GenBank/DDBJ databases">
        <title>Methylobrevis albus sp. nov., isolated from fresh water lack sediment.</title>
        <authorList>
            <person name="Zou Q."/>
        </authorList>
    </citation>
    <scope>NUCLEOTIDE SEQUENCE</scope>
    <source>
        <strain evidence="2">L22</strain>
    </source>
</reference>
<protein>
    <recommendedName>
        <fullName evidence="4">Ig-like domain-containing protein</fullName>
    </recommendedName>
</protein>
<dbReference type="RefSeq" id="WP_197310010.1">
    <property type="nucleotide sequence ID" value="NZ_JADZLT010000040.1"/>
</dbReference>